<dbReference type="PRINTS" id="PR00455">
    <property type="entry name" value="HTHTETR"/>
</dbReference>
<dbReference type="PROSITE" id="PS50977">
    <property type="entry name" value="HTH_TETR_2"/>
    <property type="match status" value="1"/>
</dbReference>
<protein>
    <submittedName>
        <fullName evidence="6">TetR/AcrR family transcriptional regulator</fullName>
    </submittedName>
</protein>
<dbReference type="SUPFAM" id="SSF46689">
    <property type="entry name" value="Homeodomain-like"/>
    <property type="match status" value="1"/>
</dbReference>
<gene>
    <name evidence="6" type="ORF">HCJ95_22590</name>
</gene>
<evidence type="ECO:0000256" key="4">
    <source>
        <dbReference type="PROSITE-ProRule" id="PRU00335"/>
    </source>
</evidence>
<dbReference type="InterPro" id="IPR036271">
    <property type="entry name" value="Tet_transcr_reg_TetR-rel_C_sf"/>
</dbReference>
<evidence type="ECO:0000313" key="6">
    <source>
        <dbReference type="EMBL" id="NJP16988.1"/>
    </source>
</evidence>
<comment type="caution">
    <text evidence="6">The sequence shown here is derived from an EMBL/GenBank/DDBJ whole genome shotgun (WGS) entry which is preliminary data.</text>
</comment>
<accession>A0ABX0Z146</accession>
<feature type="DNA-binding region" description="H-T-H motif" evidence="4">
    <location>
        <begin position="31"/>
        <end position="50"/>
    </location>
</feature>
<dbReference type="PANTHER" id="PTHR30055:SF234">
    <property type="entry name" value="HTH-TYPE TRANSCRIPTIONAL REGULATOR BETI"/>
    <property type="match status" value="1"/>
</dbReference>
<keyword evidence="7" id="KW-1185">Reference proteome</keyword>
<dbReference type="Pfam" id="PF00440">
    <property type="entry name" value="TetR_N"/>
    <property type="match status" value="1"/>
</dbReference>
<reference evidence="6 7" key="1">
    <citation type="submission" date="2020-03" db="EMBL/GenBank/DDBJ databases">
        <title>WGS of actinomycetes isolated from Thailand.</title>
        <authorList>
            <person name="Thawai C."/>
        </authorList>
    </citation>
    <scope>NUCLEOTIDE SEQUENCE [LARGE SCALE GENOMIC DNA]</scope>
    <source>
        <strain evidence="6 7">NBRC 13905</strain>
    </source>
</reference>
<organism evidence="6 7">
    <name type="scientific">Streptomyces thermoviolaceus subsp. thermoviolaceus</name>
    <dbReference type="NCBI Taxonomy" id="66860"/>
    <lineage>
        <taxon>Bacteria</taxon>
        <taxon>Bacillati</taxon>
        <taxon>Actinomycetota</taxon>
        <taxon>Actinomycetes</taxon>
        <taxon>Kitasatosporales</taxon>
        <taxon>Streptomycetaceae</taxon>
        <taxon>Streptomyces</taxon>
    </lineage>
</organism>
<evidence type="ECO:0000256" key="2">
    <source>
        <dbReference type="ARBA" id="ARBA00023125"/>
    </source>
</evidence>
<dbReference type="Proteomes" id="UP000635996">
    <property type="component" value="Unassembled WGS sequence"/>
</dbReference>
<dbReference type="SUPFAM" id="SSF48498">
    <property type="entry name" value="Tetracyclin repressor-like, C-terminal domain"/>
    <property type="match status" value="1"/>
</dbReference>
<evidence type="ECO:0000256" key="3">
    <source>
        <dbReference type="ARBA" id="ARBA00023163"/>
    </source>
</evidence>
<name>A0ABX0Z146_STRTL</name>
<keyword evidence="2 4" id="KW-0238">DNA-binding</keyword>
<dbReference type="RefSeq" id="WP_168132276.1">
    <property type="nucleotide sequence ID" value="NZ_BMVZ01000027.1"/>
</dbReference>
<proteinExistence type="predicted"/>
<sequence>MVKQERARRTRDKVLDAAAEEFAVRGYDKATLDAVARRTGMTKGALYGHFSSKAALAAALLRQCQGVWQELVPAGGAQVVRARAALESLGVGLFERVREDVRLRAALRLSSDCPDLTRSAPDLLRDVHRILEDLVRRAQQEGDLPQHRPELVAGLLLAVMNGVLHLPPDQQGRGEALAWPAEWRLLLDALSGAPARPHTFSATGHP</sequence>
<dbReference type="InterPro" id="IPR050109">
    <property type="entry name" value="HTH-type_TetR-like_transc_reg"/>
</dbReference>
<evidence type="ECO:0000259" key="5">
    <source>
        <dbReference type="PROSITE" id="PS50977"/>
    </source>
</evidence>
<dbReference type="EMBL" id="JAATEL010000030">
    <property type="protein sequence ID" value="NJP16988.1"/>
    <property type="molecule type" value="Genomic_DNA"/>
</dbReference>
<dbReference type="InterPro" id="IPR009057">
    <property type="entry name" value="Homeodomain-like_sf"/>
</dbReference>
<keyword evidence="1" id="KW-0805">Transcription regulation</keyword>
<dbReference type="PANTHER" id="PTHR30055">
    <property type="entry name" value="HTH-TYPE TRANSCRIPTIONAL REGULATOR RUTR"/>
    <property type="match status" value="1"/>
</dbReference>
<dbReference type="InterPro" id="IPR001647">
    <property type="entry name" value="HTH_TetR"/>
</dbReference>
<evidence type="ECO:0000256" key="1">
    <source>
        <dbReference type="ARBA" id="ARBA00023015"/>
    </source>
</evidence>
<evidence type="ECO:0000313" key="7">
    <source>
        <dbReference type="Proteomes" id="UP000635996"/>
    </source>
</evidence>
<feature type="domain" description="HTH tetR-type" evidence="5">
    <location>
        <begin position="8"/>
        <end position="68"/>
    </location>
</feature>
<keyword evidence="3" id="KW-0804">Transcription</keyword>
<dbReference type="Gene3D" id="1.10.357.10">
    <property type="entry name" value="Tetracycline Repressor, domain 2"/>
    <property type="match status" value="1"/>
</dbReference>